<name>A0A183IEW1_9BILA</name>
<reference evidence="9 10" key="2">
    <citation type="submission" date="2018-11" db="EMBL/GenBank/DDBJ databases">
        <authorList>
            <consortium name="Pathogen Informatics"/>
        </authorList>
    </citation>
    <scope>NUCLEOTIDE SEQUENCE [LARGE SCALE GENOMIC DNA]</scope>
</reference>
<evidence type="ECO:0000256" key="3">
    <source>
        <dbReference type="ARBA" id="ARBA00022679"/>
    </source>
</evidence>
<evidence type="ECO:0000256" key="5">
    <source>
        <dbReference type="PIRSR" id="PIRSR000429-1"/>
    </source>
</evidence>
<dbReference type="PANTHER" id="PTHR18919">
    <property type="entry name" value="ACETYL-COA C-ACYLTRANSFERASE"/>
    <property type="match status" value="1"/>
</dbReference>
<comment type="similarity">
    <text evidence="2 6">Belongs to the thiolase-like superfamily. Thiolase family.</text>
</comment>
<gene>
    <name evidence="9" type="ORF">SBAD_LOCUS2155</name>
</gene>
<dbReference type="WBParaSite" id="SBAD_0000225801-mRNA-1">
    <property type="protein sequence ID" value="SBAD_0000225801-mRNA-1"/>
    <property type="gene ID" value="SBAD_0000225801"/>
</dbReference>
<dbReference type="Gene3D" id="3.40.47.10">
    <property type="match status" value="2"/>
</dbReference>
<evidence type="ECO:0000259" key="8">
    <source>
        <dbReference type="Pfam" id="PF02803"/>
    </source>
</evidence>
<feature type="domain" description="Thiolase C-terminal" evidence="8">
    <location>
        <begin position="272"/>
        <end position="393"/>
    </location>
</feature>
<evidence type="ECO:0000256" key="2">
    <source>
        <dbReference type="ARBA" id="ARBA00010982"/>
    </source>
</evidence>
<dbReference type="InterPro" id="IPR002155">
    <property type="entry name" value="Thiolase"/>
</dbReference>
<evidence type="ECO:0000313" key="11">
    <source>
        <dbReference type="WBParaSite" id="SBAD_0000225801-mRNA-1"/>
    </source>
</evidence>
<dbReference type="GO" id="GO:0003985">
    <property type="term" value="F:acetyl-CoA C-acetyltransferase activity"/>
    <property type="evidence" value="ECO:0007669"/>
    <property type="project" value="TreeGrafter"/>
</dbReference>
<protein>
    <submittedName>
        <fullName evidence="11">3-ketoacyl-CoA thiolase, mitochondrial</fullName>
    </submittedName>
</protein>
<evidence type="ECO:0000259" key="7">
    <source>
        <dbReference type="Pfam" id="PF00108"/>
    </source>
</evidence>
<keyword evidence="10" id="KW-1185">Reference proteome</keyword>
<reference evidence="11" key="1">
    <citation type="submission" date="2016-06" db="UniProtKB">
        <authorList>
            <consortium name="WormBaseParasite"/>
        </authorList>
    </citation>
    <scope>IDENTIFICATION</scope>
</reference>
<dbReference type="GO" id="GO:0006635">
    <property type="term" value="P:fatty acid beta-oxidation"/>
    <property type="evidence" value="ECO:0007669"/>
    <property type="project" value="TreeGrafter"/>
</dbReference>
<dbReference type="EMBL" id="UZAM01007107">
    <property type="protein sequence ID" value="VDO96724.1"/>
    <property type="molecule type" value="Genomic_DNA"/>
</dbReference>
<dbReference type="InterPro" id="IPR020610">
    <property type="entry name" value="Thiolase_AS"/>
</dbReference>
<accession>A0A183IEW1</accession>
<feature type="domain" description="Thiolase N-terminal" evidence="7">
    <location>
        <begin position="7"/>
        <end position="264"/>
    </location>
</feature>
<dbReference type="PROSITE" id="PS00737">
    <property type="entry name" value="THIOLASE_2"/>
    <property type="match status" value="1"/>
</dbReference>
<feature type="active site" description="Acyl-thioester intermediate" evidence="5">
    <location>
        <position position="92"/>
    </location>
</feature>
<dbReference type="GO" id="GO:0005739">
    <property type="term" value="C:mitochondrion"/>
    <property type="evidence" value="ECO:0007669"/>
    <property type="project" value="TreeGrafter"/>
</dbReference>
<dbReference type="OrthoDB" id="5404651at2759"/>
<keyword evidence="3 6" id="KW-0808">Transferase</keyword>
<feature type="active site" description="Proton acceptor" evidence="5">
    <location>
        <position position="381"/>
    </location>
</feature>
<evidence type="ECO:0000256" key="1">
    <source>
        <dbReference type="ARBA" id="ARBA00005189"/>
    </source>
</evidence>
<evidence type="ECO:0000313" key="9">
    <source>
        <dbReference type="EMBL" id="VDO96724.1"/>
    </source>
</evidence>
<dbReference type="Pfam" id="PF02803">
    <property type="entry name" value="Thiolase_C"/>
    <property type="match status" value="1"/>
</dbReference>
<proteinExistence type="inferred from homology"/>
<evidence type="ECO:0000256" key="4">
    <source>
        <dbReference type="ARBA" id="ARBA00023315"/>
    </source>
</evidence>
<sequence>MALSKGIFIVGAKRTPFGVLGGKLKNFTATDLGVIAAQAAIKAAGIDPRHVDTVIFGNVIQSSKDAAYLARHVALRSGLPQHVPCLTVNRLCGSGFQSVVNAAHELLLGEAHIALAGGTECMSQAPFVVRDVRFGTKFGQVYEFEDTLFQGLTDSYPQLSMALTAENLGAKYNISRSDCDNFALRSQTRFHLAQNQGAFHQEIVPVKVRGKKGEEMFAIDEHPRETSLEQLAKLKPLFKKDGLVTAGTASGINDGAGSIVLATEPAIKEHRLTPLTRLVDWFVCGCDPSIMGIGPVHAIRGLLKKTKMELDKIDLIEVNEAFSAQYLAVEKELNLDPNKTNINGGAIAVGHPLAASGSRIIAHLVFEMKRKNAKYAIGSACIGGGQGIALLVENIE</sequence>
<dbReference type="InterPro" id="IPR020615">
    <property type="entry name" value="Thiolase_acyl_enz_int_AS"/>
</dbReference>
<feature type="active site" description="Proton acceptor" evidence="5">
    <location>
        <position position="351"/>
    </location>
</feature>
<dbReference type="SUPFAM" id="SSF53901">
    <property type="entry name" value="Thiolase-like"/>
    <property type="match status" value="2"/>
</dbReference>
<dbReference type="FunFam" id="3.40.47.10:FF:000010">
    <property type="entry name" value="Acetyl-CoA acetyltransferase (Thiolase)"/>
    <property type="match status" value="1"/>
</dbReference>
<dbReference type="CDD" id="cd00751">
    <property type="entry name" value="thiolase"/>
    <property type="match status" value="1"/>
</dbReference>
<organism evidence="11">
    <name type="scientific">Soboliphyme baturini</name>
    <dbReference type="NCBI Taxonomy" id="241478"/>
    <lineage>
        <taxon>Eukaryota</taxon>
        <taxon>Metazoa</taxon>
        <taxon>Ecdysozoa</taxon>
        <taxon>Nematoda</taxon>
        <taxon>Enoplea</taxon>
        <taxon>Dorylaimia</taxon>
        <taxon>Dioctophymatida</taxon>
        <taxon>Dioctophymatoidea</taxon>
        <taxon>Soboliphymatidae</taxon>
        <taxon>Soboliphyme</taxon>
    </lineage>
</organism>
<dbReference type="PROSITE" id="PS00098">
    <property type="entry name" value="THIOLASE_1"/>
    <property type="match status" value="1"/>
</dbReference>
<dbReference type="PANTHER" id="PTHR18919:SF107">
    <property type="entry name" value="ACETYL-COA ACETYLTRANSFERASE, CYTOSOLIC"/>
    <property type="match status" value="1"/>
</dbReference>
<dbReference type="PIRSF" id="PIRSF000429">
    <property type="entry name" value="Ac-CoA_Ac_transf"/>
    <property type="match status" value="1"/>
</dbReference>
<evidence type="ECO:0000313" key="10">
    <source>
        <dbReference type="Proteomes" id="UP000270296"/>
    </source>
</evidence>
<dbReference type="InterPro" id="IPR016039">
    <property type="entry name" value="Thiolase-like"/>
</dbReference>
<evidence type="ECO:0000256" key="6">
    <source>
        <dbReference type="RuleBase" id="RU003557"/>
    </source>
</evidence>
<dbReference type="PROSITE" id="PS00099">
    <property type="entry name" value="THIOLASE_3"/>
    <property type="match status" value="1"/>
</dbReference>
<dbReference type="InterPro" id="IPR020617">
    <property type="entry name" value="Thiolase_C"/>
</dbReference>
<keyword evidence="4 6" id="KW-0012">Acyltransferase</keyword>
<dbReference type="NCBIfam" id="TIGR01930">
    <property type="entry name" value="AcCoA-C-Actrans"/>
    <property type="match status" value="1"/>
</dbReference>
<dbReference type="AlphaFoldDB" id="A0A183IEW1"/>
<dbReference type="Proteomes" id="UP000270296">
    <property type="component" value="Unassembled WGS sequence"/>
</dbReference>
<comment type="pathway">
    <text evidence="1">Lipid metabolism.</text>
</comment>
<dbReference type="Pfam" id="PF00108">
    <property type="entry name" value="Thiolase_N"/>
    <property type="match status" value="1"/>
</dbReference>
<dbReference type="InterPro" id="IPR020613">
    <property type="entry name" value="Thiolase_CS"/>
</dbReference>
<dbReference type="InterPro" id="IPR020616">
    <property type="entry name" value="Thiolase_N"/>
</dbReference>